<accession>A0A5B7F5U9</accession>
<keyword evidence="2" id="KW-1185">Reference proteome</keyword>
<proteinExistence type="predicted"/>
<dbReference type="Proteomes" id="UP000324222">
    <property type="component" value="Unassembled WGS sequence"/>
</dbReference>
<comment type="caution">
    <text evidence="1">The sequence shown here is derived from an EMBL/GenBank/DDBJ whole genome shotgun (WGS) entry which is preliminary data.</text>
</comment>
<name>A0A5B7F5U9_PORTR</name>
<organism evidence="1 2">
    <name type="scientific">Portunus trituberculatus</name>
    <name type="common">Swimming crab</name>
    <name type="synonym">Neptunus trituberculatus</name>
    <dbReference type="NCBI Taxonomy" id="210409"/>
    <lineage>
        <taxon>Eukaryota</taxon>
        <taxon>Metazoa</taxon>
        <taxon>Ecdysozoa</taxon>
        <taxon>Arthropoda</taxon>
        <taxon>Crustacea</taxon>
        <taxon>Multicrustacea</taxon>
        <taxon>Malacostraca</taxon>
        <taxon>Eumalacostraca</taxon>
        <taxon>Eucarida</taxon>
        <taxon>Decapoda</taxon>
        <taxon>Pleocyemata</taxon>
        <taxon>Brachyura</taxon>
        <taxon>Eubrachyura</taxon>
        <taxon>Portunoidea</taxon>
        <taxon>Portunidae</taxon>
        <taxon>Portuninae</taxon>
        <taxon>Portunus</taxon>
    </lineage>
</organism>
<protein>
    <submittedName>
        <fullName evidence="1">Uncharacterized protein</fullName>
    </submittedName>
</protein>
<reference evidence="1 2" key="1">
    <citation type="submission" date="2019-05" db="EMBL/GenBank/DDBJ databases">
        <title>Another draft genome of Portunus trituberculatus and its Hox gene families provides insights of decapod evolution.</title>
        <authorList>
            <person name="Jeong J.-H."/>
            <person name="Song I."/>
            <person name="Kim S."/>
            <person name="Choi T."/>
            <person name="Kim D."/>
            <person name="Ryu S."/>
            <person name="Kim W."/>
        </authorList>
    </citation>
    <scope>NUCLEOTIDE SEQUENCE [LARGE SCALE GENOMIC DNA]</scope>
    <source>
        <tissue evidence="1">Muscle</tissue>
    </source>
</reference>
<dbReference type="AlphaFoldDB" id="A0A5B7F5U9"/>
<sequence length="84" mass="8981">MNGEAAVLHGMPGVAVPVTVQVVTAPHSKMVGEHQLPLFNMSIFNHIHVKNIGVYKLSLPSKTGGRSSQGALSHWAVIQCNLLQ</sequence>
<evidence type="ECO:0000313" key="1">
    <source>
        <dbReference type="EMBL" id="MPC40935.1"/>
    </source>
</evidence>
<evidence type="ECO:0000313" key="2">
    <source>
        <dbReference type="Proteomes" id="UP000324222"/>
    </source>
</evidence>
<dbReference type="EMBL" id="VSRR010004862">
    <property type="protein sequence ID" value="MPC40935.1"/>
    <property type="molecule type" value="Genomic_DNA"/>
</dbReference>
<gene>
    <name evidence="1" type="ORF">E2C01_034510</name>
</gene>